<dbReference type="AlphaFoldDB" id="A0A7Z0LEJ6"/>
<sequence>LEKLKVMSLDYIHWWNHQRIHGSLNYQPPMVVRLRSDEKEFIESVQYLV</sequence>
<dbReference type="Pfam" id="PF13333">
    <property type="entry name" value="rve_2"/>
    <property type="match status" value="1"/>
</dbReference>
<feature type="non-terminal residue" evidence="2">
    <location>
        <position position="1"/>
    </location>
</feature>
<dbReference type="InterPro" id="IPR001584">
    <property type="entry name" value="Integrase_cat-core"/>
</dbReference>
<accession>A0A7Z0LEJ6</accession>
<name>A0A7Z0LEJ6_9STRE</name>
<dbReference type="EMBL" id="JACBYG010000362">
    <property type="protein sequence ID" value="NYS49959.1"/>
    <property type="molecule type" value="Genomic_DNA"/>
</dbReference>
<dbReference type="RefSeq" id="WP_179924422.1">
    <property type="nucleotide sequence ID" value="NZ_JACBYG010000362.1"/>
</dbReference>
<keyword evidence="3" id="KW-1185">Reference proteome</keyword>
<protein>
    <submittedName>
        <fullName evidence="2">IS3 family transposase</fullName>
    </submittedName>
</protein>
<gene>
    <name evidence="2" type="ORF">HZY93_08650</name>
</gene>
<evidence type="ECO:0000313" key="3">
    <source>
        <dbReference type="Proteomes" id="UP000563349"/>
    </source>
</evidence>
<comment type="caution">
    <text evidence="2">The sequence shown here is derived from an EMBL/GenBank/DDBJ whole genome shotgun (WGS) entry which is preliminary data.</text>
</comment>
<evidence type="ECO:0000259" key="1">
    <source>
        <dbReference type="Pfam" id="PF13333"/>
    </source>
</evidence>
<dbReference type="GO" id="GO:0015074">
    <property type="term" value="P:DNA integration"/>
    <property type="evidence" value="ECO:0007669"/>
    <property type="project" value="InterPro"/>
</dbReference>
<evidence type="ECO:0000313" key="2">
    <source>
        <dbReference type="EMBL" id="NYS49959.1"/>
    </source>
</evidence>
<proteinExistence type="predicted"/>
<organism evidence="2 3">
    <name type="scientific">Streptococcus danieliae</name>
    <dbReference type="NCBI Taxonomy" id="747656"/>
    <lineage>
        <taxon>Bacteria</taxon>
        <taxon>Bacillati</taxon>
        <taxon>Bacillota</taxon>
        <taxon>Bacilli</taxon>
        <taxon>Lactobacillales</taxon>
        <taxon>Streptococcaceae</taxon>
        <taxon>Streptococcus</taxon>
    </lineage>
</organism>
<reference evidence="2 3" key="1">
    <citation type="submission" date="2020-07" db="EMBL/GenBank/DDBJ databases">
        <title>MOT database genomes.</title>
        <authorList>
            <person name="Joseph S."/>
            <person name="Aduse-Opoku J."/>
            <person name="Hashim A."/>
            <person name="Wade W."/>
            <person name="Curtis M."/>
        </authorList>
    </citation>
    <scope>NUCLEOTIDE SEQUENCE [LARGE SCALE GENOMIC DNA]</scope>
    <source>
        <strain evidence="2 3">CCW311</strain>
    </source>
</reference>
<dbReference type="Proteomes" id="UP000563349">
    <property type="component" value="Unassembled WGS sequence"/>
</dbReference>
<feature type="domain" description="Integrase catalytic" evidence="1">
    <location>
        <begin position="1"/>
        <end position="22"/>
    </location>
</feature>